<comment type="caution">
    <text evidence="2">The sequence shown here is derived from an EMBL/GenBank/DDBJ whole genome shotgun (WGS) entry which is preliminary data.</text>
</comment>
<dbReference type="Gene3D" id="3.40.30.10">
    <property type="entry name" value="Glutaredoxin"/>
    <property type="match status" value="1"/>
</dbReference>
<proteinExistence type="predicted"/>
<name>A0A850P760_9PROT</name>
<sequence length="200" mass="21025">MMAFLMGLQVISLLVIGALALIVFALARQIGILHERLAPIGATQTQPGLDIGSALPRIVMRTLEGGSFPVGEHLGAGRRQMLLFITSDCPICRRVTPIAVAMARDGLMDLVLIGDGTPPELHALREAYATGDTPLVTGPELGLVLQVSRLPFAAVVDDHGTLRAKGLVNTRAHLENMLASAGSMPGKTAARAEESLHAAI</sequence>
<organism evidence="2 3">
    <name type="scientific">Ameyamaea chiangmaiensis</name>
    <dbReference type="NCBI Taxonomy" id="442969"/>
    <lineage>
        <taxon>Bacteria</taxon>
        <taxon>Pseudomonadati</taxon>
        <taxon>Pseudomonadota</taxon>
        <taxon>Alphaproteobacteria</taxon>
        <taxon>Acetobacterales</taxon>
        <taxon>Acetobacteraceae</taxon>
        <taxon>Ameyamaea</taxon>
    </lineage>
</organism>
<accession>A0A850P760</accession>
<dbReference type="InterPro" id="IPR036249">
    <property type="entry name" value="Thioredoxin-like_sf"/>
</dbReference>
<protein>
    <submittedName>
        <fullName evidence="2">Alkyl hydroperoxide reductase</fullName>
    </submittedName>
</protein>
<reference evidence="2 3" key="1">
    <citation type="submission" date="2020-06" db="EMBL/GenBank/DDBJ databases">
        <title>Description of novel acetic acid bacteria.</title>
        <authorList>
            <person name="Sombolestani A."/>
        </authorList>
    </citation>
    <scope>NUCLEOTIDE SEQUENCE [LARGE SCALE GENOMIC DNA]</scope>
    <source>
        <strain evidence="2 3">LMG 27010</strain>
    </source>
</reference>
<dbReference type="PROSITE" id="PS51352">
    <property type="entry name" value="THIOREDOXIN_2"/>
    <property type="match status" value="1"/>
</dbReference>
<keyword evidence="3" id="KW-1185">Reference proteome</keyword>
<evidence type="ECO:0000313" key="3">
    <source>
        <dbReference type="Proteomes" id="UP000585665"/>
    </source>
</evidence>
<feature type="domain" description="Thioredoxin" evidence="1">
    <location>
        <begin position="49"/>
        <end position="183"/>
    </location>
</feature>
<gene>
    <name evidence="2" type="ORF">HUK82_07750</name>
</gene>
<evidence type="ECO:0000259" key="1">
    <source>
        <dbReference type="PROSITE" id="PS51352"/>
    </source>
</evidence>
<dbReference type="AlphaFoldDB" id="A0A850P760"/>
<evidence type="ECO:0000313" key="2">
    <source>
        <dbReference type="EMBL" id="NVN40455.1"/>
    </source>
</evidence>
<dbReference type="EMBL" id="JABXXR010000045">
    <property type="protein sequence ID" value="NVN40455.1"/>
    <property type="molecule type" value="Genomic_DNA"/>
</dbReference>
<dbReference type="InterPro" id="IPR013766">
    <property type="entry name" value="Thioredoxin_domain"/>
</dbReference>
<dbReference type="Proteomes" id="UP000585665">
    <property type="component" value="Unassembled WGS sequence"/>
</dbReference>
<dbReference type="RefSeq" id="WP_176613420.1">
    <property type="nucleotide sequence ID" value="NZ_JABXXR010000045.1"/>
</dbReference>
<dbReference type="SUPFAM" id="SSF52833">
    <property type="entry name" value="Thioredoxin-like"/>
    <property type="match status" value="1"/>
</dbReference>